<dbReference type="Proteomes" id="UP000023152">
    <property type="component" value="Unassembled WGS sequence"/>
</dbReference>
<comment type="caution">
    <text evidence="1">The sequence shown here is derived from an EMBL/GenBank/DDBJ whole genome shotgun (WGS) entry which is preliminary data.</text>
</comment>
<keyword evidence="2" id="KW-1185">Reference proteome</keyword>
<feature type="non-terminal residue" evidence="1">
    <location>
        <position position="403"/>
    </location>
</feature>
<gene>
    <name evidence="1" type="ORF">RFI_21396</name>
</gene>
<evidence type="ECO:0000313" key="1">
    <source>
        <dbReference type="EMBL" id="ETO15965.1"/>
    </source>
</evidence>
<proteinExistence type="predicted"/>
<name>X6MSA5_RETFI</name>
<dbReference type="EMBL" id="ASPP01018666">
    <property type="protein sequence ID" value="ETO15965.1"/>
    <property type="molecule type" value="Genomic_DNA"/>
</dbReference>
<evidence type="ECO:0000313" key="2">
    <source>
        <dbReference type="Proteomes" id="UP000023152"/>
    </source>
</evidence>
<reference evidence="1 2" key="1">
    <citation type="journal article" date="2013" name="Curr. Biol.">
        <title>The Genome of the Foraminiferan Reticulomyxa filosa.</title>
        <authorList>
            <person name="Glockner G."/>
            <person name="Hulsmann N."/>
            <person name="Schleicher M."/>
            <person name="Noegel A.A."/>
            <person name="Eichinger L."/>
            <person name="Gallinger C."/>
            <person name="Pawlowski J."/>
            <person name="Sierra R."/>
            <person name="Euteneuer U."/>
            <person name="Pillet L."/>
            <person name="Moustafa A."/>
            <person name="Platzer M."/>
            <person name="Groth M."/>
            <person name="Szafranski K."/>
            <person name="Schliwa M."/>
        </authorList>
    </citation>
    <scope>NUCLEOTIDE SEQUENCE [LARGE SCALE GENOMIC DNA]</scope>
</reference>
<organism evidence="1 2">
    <name type="scientific">Reticulomyxa filosa</name>
    <dbReference type="NCBI Taxonomy" id="46433"/>
    <lineage>
        <taxon>Eukaryota</taxon>
        <taxon>Sar</taxon>
        <taxon>Rhizaria</taxon>
        <taxon>Retaria</taxon>
        <taxon>Foraminifera</taxon>
        <taxon>Monothalamids</taxon>
        <taxon>Reticulomyxidae</taxon>
        <taxon>Reticulomyxa</taxon>
    </lineage>
</organism>
<dbReference type="AlphaFoldDB" id="X6MSA5"/>
<protein>
    <submittedName>
        <fullName evidence="1">Uncharacterized protein</fullName>
    </submittedName>
</protein>
<sequence length="403" mass="46425">MLCPFEEIQQFLETKKTTERRFSTILAQSDIPELDFRRTLTVNGRTVMAIKIVEPCGFLLPSLLKDLQDFITVVSKFDFPNDKAKDPLIEQKQEHQSQQPQEAPTTLTNWQNDITLQIHDARIICLENPRVSATNAVALLVTMTLKNSSLTSMESNGEKCTVDNTWDLDISSLSVHVCPVQQISIRELSADDTTSTHRIVDKTCFKCHVKQEDLCSWNQKVVYSTLLECNSQLKHLEFYLSFVDLHIFNNIITNIRERFNPDESEPLKRSWSLQDSNFCSELCFEAILHCPNDYNEALQYCKTNESAFHIRLLRGDVRTLTDLLPCWMYHNYRELSLNKNANDADIIRALLLSENDIAMASKTIENIRSNRVRSRSQSLLSLSDVKTDETWFGEEEKESRSSI</sequence>
<accession>X6MSA5</accession>